<accession>Q5B0B5</accession>
<evidence type="ECO:0000256" key="2">
    <source>
        <dbReference type="PROSITE-ProRule" id="PRU00850"/>
    </source>
</evidence>
<gene>
    <name evidence="5" type="ORF">ANIA_06015</name>
</gene>
<dbReference type="EMBL" id="BN001301">
    <property type="protein sequence ID" value="CBF70360.1"/>
    <property type="molecule type" value="Genomic_DNA"/>
</dbReference>
<feature type="region of interest" description="Disordered" evidence="3">
    <location>
        <begin position="173"/>
        <end position="200"/>
    </location>
</feature>
<dbReference type="GeneID" id="2871047"/>
<dbReference type="STRING" id="227321.Q5B0B5"/>
<dbReference type="PROSITE" id="PS51517">
    <property type="entry name" value="NDT80"/>
    <property type="match status" value="1"/>
</dbReference>
<dbReference type="InterPro" id="IPR024061">
    <property type="entry name" value="NDT80_DNA-bd_dom"/>
</dbReference>
<reference evidence="6" key="2">
    <citation type="journal article" date="2009" name="Fungal Genet. Biol.">
        <title>The 2008 update of the Aspergillus nidulans genome annotation: a community effort.</title>
        <authorList>
            <person name="Wortman J.R."/>
            <person name="Gilsenan J.M."/>
            <person name="Joardar V."/>
            <person name="Deegan J."/>
            <person name="Clutterbuck J."/>
            <person name="Andersen M.R."/>
            <person name="Archer D."/>
            <person name="Bencina M."/>
            <person name="Braus G."/>
            <person name="Coutinho P."/>
            <person name="von Dohren H."/>
            <person name="Doonan J."/>
            <person name="Driessen A.J."/>
            <person name="Durek P."/>
            <person name="Espeso E."/>
            <person name="Fekete E."/>
            <person name="Flipphi M."/>
            <person name="Estrada C.G."/>
            <person name="Geysens S."/>
            <person name="Goldman G."/>
            <person name="de Groot P.W."/>
            <person name="Hansen K."/>
            <person name="Harris S.D."/>
            <person name="Heinekamp T."/>
            <person name="Helmstaedt K."/>
            <person name="Henrissat B."/>
            <person name="Hofmann G."/>
            <person name="Homan T."/>
            <person name="Horio T."/>
            <person name="Horiuchi H."/>
            <person name="James S."/>
            <person name="Jones M."/>
            <person name="Karaffa L."/>
            <person name="Karanyi Z."/>
            <person name="Kato M."/>
            <person name="Keller N."/>
            <person name="Kelly D.E."/>
            <person name="Kiel J.A."/>
            <person name="Kim J.M."/>
            <person name="van der Klei I.J."/>
            <person name="Klis F.M."/>
            <person name="Kovalchuk A."/>
            <person name="Krasevec N."/>
            <person name="Kubicek C.P."/>
            <person name="Liu B."/>
            <person name="Maccabe A."/>
            <person name="Meyer V."/>
            <person name="Mirabito P."/>
            <person name="Miskei M."/>
            <person name="Mos M."/>
            <person name="Mullins J."/>
            <person name="Nelson D.R."/>
            <person name="Nielsen J."/>
            <person name="Oakley B.R."/>
            <person name="Osmani S.A."/>
            <person name="Pakula T."/>
            <person name="Paszewski A."/>
            <person name="Paulsen I."/>
            <person name="Pilsyk S."/>
            <person name="Pocsi I."/>
            <person name="Punt P.J."/>
            <person name="Ram A.F."/>
            <person name="Ren Q."/>
            <person name="Robellet X."/>
            <person name="Robson G."/>
            <person name="Seiboth B."/>
            <person name="van Solingen P."/>
            <person name="Specht T."/>
            <person name="Sun J."/>
            <person name="Taheri-Talesh N."/>
            <person name="Takeshita N."/>
            <person name="Ussery D."/>
            <person name="vanKuyk P.A."/>
            <person name="Visser H."/>
            <person name="van de Vondervoort P.J."/>
            <person name="de Vries R.P."/>
            <person name="Walton J."/>
            <person name="Xiang X."/>
            <person name="Xiong Y."/>
            <person name="Zeng A.P."/>
            <person name="Brandt B.W."/>
            <person name="Cornell M.J."/>
            <person name="van den Hondel C.A."/>
            <person name="Visser J."/>
            <person name="Oliver S.G."/>
            <person name="Turner G."/>
        </authorList>
    </citation>
    <scope>GENOME REANNOTATION</scope>
    <source>
        <strain evidence="6">FGSC A4 / ATCC 38163 / CBS 112.46 / NRRL 194 / M139</strain>
    </source>
</reference>
<dbReference type="AlphaFoldDB" id="Q5B0B5"/>
<feature type="domain" description="NDT80" evidence="4">
    <location>
        <begin position="40"/>
        <end position="313"/>
    </location>
</feature>
<dbReference type="PANTHER" id="PTHR35144:SF2">
    <property type="entry name" value="MEIOSIS-SPECIFIC TRANSCRIPTION FACTOR NDT80"/>
    <property type="match status" value="1"/>
</dbReference>
<dbReference type="OrthoDB" id="2288358at2759"/>
<dbReference type="InterPro" id="IPR008967">
    <property type="entry name" value="p53-like_TF_DNA-bd_sf"/>
</dbReference>
<feature type="region of interest" description="Disordered" evidence="3">
    <location>
        <begin position="1"/>
        <end position="45"/>
    </location>
</feature>
<keyword evidence="6" id="KW-1185">Reference proteome</keyword>
<dbReference type="GO" id="GO:0000228">
    <property type="term" value="C:nuclear chromosome"/>
    <property type="evidence" value="ECO:0000318"/>
    <property type="project" value="GO_Central"/>
</dbReference>
<dbReference type="RefSeq" id="XP_663619.1">
    <property type="nucleotide sequence ID" value="XM_658527.1"/>
</dbReference>
<dbReference type="Gene3D" id="2.60.40.1390">
    <property type="entry name" value="NDT80 DNA-binding domain"/>
    <property type="match status" value="1"/>
</dbReference>
<feature type="compositionally biased region" description="Basic and acidic residues" evidence="3">
    <location>
        <begin position="173"/>
        <end position="187"/>
    </location>
</feature>
<feature type="compositionally biased region" description="Low complexity" evidence="3">
    <location>
        <begin position="377"/>
        <end position="392"/>
    </location>
</feature>
<dbReference type="GO" id="GO:0003700">
    <property type="term" value="F:DNA-binding transcription factor activity"/>
    <property type="evidence" value="ECO:0000318"/>
    <property type="project" value="GO_Central"/>
</dbReference>
<proteinExistence type="predicted"/>
<accession>C8V332</accession>
<feature type="DNA-binding region" description="NDT80" evidence="2">
    <location>
        <begin position="40"/>
        <end position="313"/>
    </location>
</feature>
<dbReference type="OMA" id="HQTINPE"/>
<dbReference type="SUPFAM" id="SSF49417">
    <property type="entry name" value="p53-like transcription factors"/>
    <property type="match status" value="1"/>
</dbReference>
<evidence type="ECO:0000256" key="1">
    <source>
        <dbReference type="ARBA" id="ARBA00023125"/>
    </source>
</evidence>
<dbReference type="FunFam" id="2.60.40.1390:FF:000006">
    <property type="entry name" value="Meiosis-specific transcription factor NDT80"/>
    <property type="match status" value="1"/>
</dbReference>
<feature type="region of interest" description="Disordered" evidence="3">
    <location>
        <begin position="374"/>
        <end position="393"/>
    </location>
</feature>
<dbReference type="PANTHER" id="PTHR35144">
    <property type="entry name" value="MEIOSIS-SPECIFIC TRANSCRIPTION FACTOR NDT80"/>
    <property type="match status" value="1"/>
</dbReference>
<sequence length="521" mass="57525">MPDFRAHRAPALHPPTGTGYNVPRATPFPPLTPLSDIPRPQYTNNPRLDCGIDRSLIFGQPGTMYLDQRVAAPTADAPPFHETNTLHTVFTSQNHSVRTEIGAKIHKGFFQVDDKWTCYRRNYFSISCSFSFQQGAQGPFFLKFDNRSERIQQFSMSISAIVNEQHNEVRELVQHTPKRDKQSERPPQRVVLQPTQNPGMVPSLGSTSTSAQHGFPLMSQSAGLGMEYGSTYGGAPQQPQPPTQHTFERIQFQKATANNGKRRAQQQYYNLVVDLYAEISNQLGSTEWIKIARRLSYPMVVRGRSPGHYKDGRRDSSTSMGPDGGSGGAGDGGGGAVLPPGLGQTSRSHITLMPDSFQRGGHSYSRSDYHQMTTADHSPLSASPHISSSSSSTFDIGMMSDSLDPMDSIKSTSSIEPYQESGYGMMDIRKDNHFRNHPPHYEFDAISKANEHPDTSFSEAYDPIVSMVANDSGDSHFLKHPPRYHHASPNGYDTIYPARSGNGSSGSSPYYRLPASQSLCT</sequence>
<feature type="compositionally biased region" description="Gly residues" evidence="3">
    <location>
        <begin position="322"/>
        <end position="336"/>
    </location>
</feature>
<dbReference type="eggNOG" id="ENOG502RY09">
    <property type="taxonomic scope" value="Eukaryota"/>
</dbReference>
<organism evidence="5 6">
    <name type="scientific">Emericella nidulans (strain FGSC A4 / ATCC 38163 / CBS 112.46 / NRRL 194 / M139)</name>
    <name type="common">Aspergillus nidulans</name>
    <dbReference type="NCBI Taxonomy" id="227321"/>
    <lineage>
        <taxon>Eukaryota</taxon>
        <taxon>Fungi</taxon>
        <taxon>Dikarya</taxon>
        <taxon>Ascomycota</taxon>
        <taxon>Pezizomycotina</taxon>
        <taxon>Eurotiomycetes</taxon>
        <taxon>Eurotiomycetidae</taxon>
        <taxon>Eurotiales</taxon>
        <taxon>Aspergillaceae</taxon>
        <taxon>Aspergillus</taxon>
        <taxon>Aspergillus subgen. Nidulantes</taxon>
    </lineage>
</organism>
<dbReference type="Pfam" id="PF05224">
    <property type="entry name" value="NDT80_PhoG"/>
    <property type="match status" value="1"/>
</dbReference>
<feature type="region of interest" description="Disordered" evidence="3">
    <location>
        <begin position="479"/>
        <end position="521"/>
    </location>
</feature>
<dbReference type="InterPro" id="IPR037141">
    <property type="entry name" value="NDT80_DNA-bd_dom_sf"/>
</dbReference>
<dbReference type="GO" id="GO:0003677">
    <property type="term" value="F:DNA binding"/>
    <property type="evidence" value="ECO:0007669"/>
    <property type="project" value="UniProtKB-KW"/>
</dbReference>
<dbReference type="InterPro" id="IPR052605">
    <property type="entry name" value="Fungal_trans_regulator"/>
</dbReference>
<evidence type="ECO:0000313" key="5">
    <source>
        <dbReference type="EMBL" id="CBF70360.1"/>
    </source>
</evidence>
<dbReference type="InParanoid" id="Q5B0B5"/>
<reference evidence="6" key="1">
    <citation type="journal article" date="2005" name="Nature">
        <title>Sequencing of Aspergillus nidulans and comparative analysis with A. fumigatus and A. oryzae.</title>
        <authorList>
            <person name="Galagan J.E."/>
            <person name="Calvo S.E."/>
            <person name="Cuomo C."/>
            <person name="Ma L.J."/>
            <person name="Wortman J.R."/>
            <person name="Batzoglou S."/>
            <person name="Lee S.I."/>
            <person name="Basturkmen M."/>
            <person name="Spevak C.C."/>
            <person name="Clutterbuck J."/>
            <person name="Kapitonov V."/>
            <person name="Jurka J."/>
            <person name="Scazzocchio C."/>
            <person name="Farman M."/>
            <person name="Butler J."/>
            <person name="Purcell S."/>
            <person name="Harris S."/>
            <person name="Braus G.H."/>
            <person name="Draht O."/>
            <person name="Busch S."/>
            <person name="D'Enfert C."/>
            <person name="Bouchier C."/>
            <person name="Goldman G.H."/>
            <person name="Bell-Pedersen D."/>
            <person name="Griffiths-Jones S."/>
            <person name="Doonan J.H."/>
            <person name="Yu J."/>
            <person name="Vienken K."/>
            <person name="Pain A."/>
            <person name="Freitag M."/>
            <person name="Selker E.U."/>
            <person name="Archer D.B."/>
            <person name="Penalva M.A."/>
            <person name="Oakley B.R."/>
            <person name="Momany M."/>
            <person name="Tanaka T."/>
            <person name="Kumagai T."/>
            <person name="Asai K."/>
            <person name="Machida M."/>
            <person name="Nierman W.C."/>
            <person name="Denning D.W."/>
            <person name="Caddick M."/>
            <person name="Hynes M."/>
            <person name="Paoletti M."/>
            <person name="Fischer R."/>
            <person name="Miller B."/>
            <person name="Dyer P."/>
            <person name="Sachs M.S."/>
            <person name="Osmani S.A."/>
            <person name="Birren B.W."/>
        </authorList>
    </citation>
    <scope>NUCLEOTIDE SEQUENCE [LARGE SCALE GENOMIC DNA]</scope>
    <source>
        <strain evidence="6">FGSC A4 / ATCC 38163 / CBS 112.46 / NRRL 194 / M139</strain>
    </source>
</reference>
<name>Q5B0B5_EMENI</name>
<evidence type="ECO:0000259" key="4">
    <source>
        <dbReference type="PROSITE" id="PS51517"/>
    </source>
</evidence>
<evidence type="ECO:0000313" key="6">
    <source>
        <dbReference type="Proteomes" id="UP000000560"/>
    </source>
</evidence>
<dbReference type="GO" id="GO:0051321">
    <property type="term" value="P:meiotic cell cycle"/>
    <property type="evidence" value="ECO:0000318"/>
    <property type="project" value="GO_Central"/>
</dbReference>
<dbReference type="KEGG" id="ani:ANIA_06015"/>
<feature type="region of interest" description="Disordered" evidence="3">
    <location>
        <begin position="302"/>
        <end position="348"/>
    </location>
</feature>
<dbReference type="Proteomes" id="UP000000560">
    <property type="component" value="Chromosome I"/>
</dbReference>
<evidence type="ECO:0000256" key="3">
    <source>
        <dbReference type="SAM" id="MobiDB-lite"/>
    </source>
</evidence>
<dbReference type="GO" id="GO:0045944">
    <property type="term" value="P:positive regulation of transcription by RNA polymerase II"/>
    <property type="evidence" value="ECO:0000318"/>
    <property type="project" value="GO_Central"/>
</dbReference>
<keyword evidence="1 2" id="KW-0238">DNA-binding</keyword>
<dbReference type="HOGENOM" id="CLU_030656_0_0_1"/>
<protein>
    <submittedName>
        <fullName evidence="5">Ndt80 homologue ndtA (Eurofung)</fullName>
    </submittedName>
</protein>